<evidence type="ECO:0000313" key="1">
    <source>
        <dbReference type="EMBL" id="JAD43319.1"/>
    </source>
</evidence>
<sequence length="18" mass="1874">MLSGSRGGFCSDGIVCER</sequence>
<reference evidence="1" key="1">
    <citation type="submission" date="2014-09" db="EMBL/GenBank/DDBJ databases">
        <authorList>
            <person name="Magalhaes I.L.F."/>
            <person name="Oliveira U."/>
            <person name="Santos F.R."/>
            <person name="Vidigal T.H.D.A."/>
            <person name="Brescovit A.D."/>
            <person name="Santos A.J."/>
        </authorList>
    </citation>
    <scope>NUCLEOTIDE SEQUENCE</scope>
    <source>
        <tissue evidence="1">Shoot tissue taken approximately 20 cm above the soil surface</tissue>
    </source>
</reference>
<proteinExistence type="predicted"/>
<dbReference type="AlphaFoldDB" id="A0A0A8ZV80"/>
<accession>A0A0A8ZV80</accession>
<name>A0A0A8ZV80_ARUDO</name>
<organism evidence="1">
    <name type="scientific">Arundo donax</name>
    <name type="common">Giant reed</name>
    <name type="synonym">Donax arundinaceus</name>
    <dbReference type="NCBI Taxonomy" id="35708"/>
    <lineage>
        <taxon>Eukaryota</taxon>
        <taxon>Viridiplantae</taxon>
        <taxon>Streptophyta</taxon>
        <taxon>Embryophyta</taxon>
        <taxon>Tracheophyta</taxon>
        <taxon>Spermatophyta</taxon>
        <taxon>Magnoliopsida</taxon>
        <taxon>Liliopsida</taxon>
        <taxon>Poales</taxon>
        <taxon>Poaceae</taxon>
        <taxon>PACMAD clade</taxon>
        <taxon>Arundinoideae</taxon>
        <taxon>Arundineae</taxon>
        <taxon>Arundo</taxon>
    </lineage>
</organism>
<reference evidence="1" key="2">
    <citation type="journal article" date="2015" name="Data Brief">
        <title>Shoot transcriptome of the giant reed, Arundo donax.</title>
        <authorList>
            <person name="Barrero R.A."/>
            <person name="Guerrero F.D."/>
            <person name="Moolhuijzen P."/>
            <person name="Goolsby J.A."/>
            <person name="Tidwell J."/>
            <person name="Bellgard S.E."/>
            <person name="Bellgard M.I."/>
        </authorList>
    </citation>
    <scope>NUCLEOTIDE SEQUENCE</scope>
    <source>
        <tissue evidence="1">Shoot tissue taken approximately 20 cm above the soil surface</tissue>
    </source>
</reference>
<protein>
    <submittedName>
        <fullName evidence="1">Uncharacterized protein</fullName>
    </submittedName>
</protein>
<dbReference type="EMBL" id="GBRH01254576">
    <property type="protein sequence ID" value="JAD43319.1"/>
    <property type="molecule type" value="Transcribed_RNA"/>
</dbReference>